<feature type="compositionally biased region" description="Basic residues" evidence="1">
    <location>
        <begin position="1042"/>
        <end position="1054"/>
    </location>
</feature>
<dbReference type="Gene3D" id="2.130.10.10">
    <property type="entry name" value="YVTN repeat-like/Quinoprotein amine dehydrogenase"/>
    <property type="match status" value="1"/>
</dbReference>
<organism evidence="3 4">
    <name type="scientific">Carpediemonas membranifera</name>
    <dbReference type="NCBI Taxonomy" id="201153"/>
    <lineage>
        <taxon>Eukaryota</taxon>
        <taxon>Metamonada</taxon>
        <taxon>Carpediemonas-like organisms</taxon>
        <taxon>Carpediemonas</taxon>
    </lineage>
</organism>
<gene>
    <name evidence="3" type="ORF">J8273_5355</name>
</gene>
<dbReference type="AlphaFoldDB" id="A0A8J6E8T3"/>
<dbReference type="SUPFAM" id="SSF50960">
    <property type="entry name" value="TolB, C-terminal domain"/>
    <property type="match status" value="1"/>
</dbReference>
<dbReference type="PANTHER" id="PTHR19932">
    <property type="entry name" value="WD REPEAT AND HMG-BOX DNA BINDING PROTEIN"/>
    <property type="match status" value="1"/>
</dbReference>
<evidence type="ECO:0000313" key="3">
    <source>
        <dbReference type="EMBL" id="KAG9392365.1"/>
    </source>
</evidence>
<dbReference type="GO" id="GO:0006261">
    <property type="term" value="P:DNA-templated DNA replication"/>
    <property type="evidence" value="ECO:0007669"/>
    <property type="project" value="TreeGrafter"/>
</dbReference>
<comment type="caution">
    <text evidence="3">The sequence shown here is derived from an EMBL/GenBank/DDBJ whole genome shotgun (WGS) entry which is preliminary data.</text>
</comment>
<sequence length="1054" mass="113839">MAERQITTFKAGVSGWKSVNYHGLDNSLAIIGSDGLFSTATLSGEAVKVRAEDKSDTDFGMALDMATYRSTSALVTYIIASISAKGEGSLWLFDESPTISPSPAKIDFYRNDMVPCSVAFDLNGQDVAVGLLDGRVLRFSLPDLRSAAKNHSKATPKKEFAAPAGSGPVLQVEFSDYNAHLAAFDSVRGEIRIYRQKGEEQVYTVADVTTDRITADDLKHAEDMKSVARSRRTFSFNHAGDRLVAPHMDGESIILVDMRKLKGDDGPNPSAAVRHNLGDIIEGASHYRANSGKTRTVTHAVFTPRGNSVAVVYTLDRTCVVTTWDLSPLFVGDEDLVTESMLLYGNDREGVVDLIADTVAIDPRADRLALADSQAATGAIFANLFGEQAKAWTRAAPETVDMAEVLEAEGRAQAMKGLSKEKKKAGGVERNAIALPEVRSREKSRLGIEDEEEAVQLPFQPGSTPYGESGDNILTWTGCGKVSSQLRVENSVATSFTIRAEHTKRVQPAFTVHRMYQMAALSDDALMLAATADEENGGSAEILLRRFLADGGHEETVVSTTDDIIAVAVGKSCAAVALVTNDLCLLTLDGLHALDVISLPGKPVTVSALNDLFAVTCQVGWATEESRPNLATLLVDSASRDPVLLQVDTPVSPASRLFWTGLSAFGQLVTVDSRGIARMLTTTRCPAWRTVHVPAKDTSHYVWPIAVRVTIGRTAEQKQIGTRGGRPIKASAADGGVTISLRGIDLPKPGMHPDGLAEHLHVANYPLLAPLGVVQGQGSGDRQVAAAVRDLQRCRLMATHMERVGQRDEVEKVNDLHDAAVMRLTRMFARVGSFDRARIVASTMLTAQGAQYANQAIRDAKDDGQEMSAHQRYNLNELIRLFKTVFGQDTNEQGEVELRYTSRLDAPPRDAEPTAHPLSSALATRQLDAYQLITEAVGELQSGLQETIVGAVRAHVDVAMEDAIAQGDVKQAPVEKKAETKGAVGRRHMVAEDLDEDATEVDEETEVDEPETPVVKQVKATPARGKEKTPVPKGRNPFTLAAKRKAAATRGEKR</sequence>
<dbReference type="EMBL" id="JAHDYR010000038">
    <property type="protein sequence ID" value="KAG9392365.1"/>
    <property type="molecule type" value="Genomic_DNA"/>
</dbReference>
<dbReference type="PANTHER" id="PTHR19932:SF10">
    <property type="entry name" value="WD REPEAT AND HMG-BOX DNA-BINDING PROTEIN 1"/>
    <property type="match status" value="1"/>
</dbReference>
<dbReference type="GO" id="GO:0000278">
    <property type="term" value="P:mitotic cell cycle"/>
    <property type="evidence" value="ECO:0007669"/>
    <property type="project" value="TreeGrafter"/>
</dbReference>
<dbReference type="InterPro" id="IPR015943">
    <property type="entry name" value="WD40/YVTN_repeat-like_dom_sf"/>
</dbReference>
<dbReference type="GO" id="GO:0006281">
    <property type="term" value="P:DNA repair"/>
    <property type="evidence" value="ECO:0007669"/>
    <property type="project" value="TreeGrafter"/>
</dbReference>
<evidence type="ECO:0000256" key="1">
    <source>
        <dbReference type="SAM" id="MobiDB-lite"/>
    </source>
</evidence>
<name>A0A8J6E8T3_9EUKA</name>
<feature type="region of interest" description="Disordered" evidence="1">
    <location>
        <begin position="995"/>
        <end position="1054"/>
    </location>
</feature>
<dbReference type="GO" id="GO:0043596">
    <property type="term" value="C:nuclear replication fork"/>
    <property type="evidence" value="ECO:0007669"/>
    <property type="project" value="TreeGrafter"/>
</dbReference>
<dbReference type="GO" id="GO:0003682">
    <property type="term" value="F:chromatin binding"/>
    <property type="evidence" value="ECO:0007669"/>
    <property type="project" value="TreeGrafter"/>
</dbReference>
<evidence type="ECO:0000259" key="2">
    <source>
        <dbReference type="Pfam" id="PF12341"/>
    </source>
</evidence>
<dbReference type="Pfam" id="PF12341">
    <property type="entry name" value="Mcl1_mid"/>
    <property type="match status" value="1"/>
</dbReference>
<keyword evidence="4" id="KW-1185">Reference proteome</keyword>
<proteinExistence type="predicted"/>
<accession>A0A8J6E8T3</accession>
<reference evidence="3" key="1">
    <citation type="submission" date="2021-05" db="EMBL/GenBank/DDBJ databases">
        <title>A free-living protist that lacks canonical eukaryotic 1 DNA replication and segregation systems.</title>
        <authorList>
            <person name="Salas-Leiva D.E."/>
            <person name="Tromer E.C."/>
            <person name="Curtis B.A."/>
            <person name="Jerlstrom-Hultqvist J."/>
            <person name="Kolisko M."/>
            <person name="Yi Z."/>
            <person name="Salas-Leiva J.S."/>
            <person name="Gallot-Lavallee L."/>
            <person name="Kops G.J.P.L."/>
            <person name="Archibald J.M."/>
            <person name="Simpson A.G.B."/>
            <person name="Roger A.J."/>
        </authorList>
    </citation>
    <scope>NUCLEOTIDE SEQUENCE</scope>
    <source>
        <strain evidence="3">BICM</strain>
    </source>
</reference>
<protein>
    <recommendedName>
        <fullName evidence="2">WDHD1/CFT4 second beta-propeller domain-containing protein</fullName>
    </recommendedName>
</protein>
<dbReference type="Proteomes" id="UP000717585">
    <property type="component" value="Unassembled WGS sequence"/>
</dbReference>
<evidence type="ECO:0000313" key="4">
    <source>
        <dbReference type="Proteomes" id="UP000717585"/>
    </source>
</evidence>
<dbReference type="InterPro" id="IPR022100">
    <property type="entry name" value="WDHD1/CFT4_beta-prop_2nd"/>
</dbReference>
<feature type="domain" description="WDHD1/CFT4 second beta-propeller" evidence="2">
    <location>
        <begin position="458"/>
        <end position="707"/>
    </location>
</feature>
<feature type="compositionally biased region" description="Acidic residues" evidence="1">
    <location>
        <begin position="995"/>
        <end position="1011"/>
    </location>
</feature>